<organism evidence="1 2">
    <name type="scientific">Chitinophaga sancti</name>
    <dbReference type="NCBI Taxonomy" id="1004"/>
    <lineage>
        <taxon>Bacteria</taxon>
        <taxon>Pseudomonadati</taxon>
        <taxon>Bacteroidota</taxon>
        <taxon>Chitinophagia</taxon>
        <taxon>Chitinophagales</taxon>
        <taxon>Chitinophagaceae</taxon>
        <taxon>Chitinophaga</taxon>
    </lineage>
</organism>
<evidence type="ECO:0000313" key="2">
    <source>
        <dbReference type="Proteomes" id="UP001326715"/>
    </source>
</evidence>
<name>A0ABZ0XGA5_9BACT</name>
<evidence type="ECO:0000313" key="1">
    <source>
        <dbReference type="EMBL" id="WQG89662.1"/>
    </source>
</evidence>
<reference evidence="1 2" key="1">
    <citation type="submission" date="2023-11" db="EMBL/GenBank/DDBJ databases">
        <title>MicrobeMod: A computational toolkit for identifying prokaryotic methylation and restriction-modification with nanopore sequencing.</title>
        <authorList>
            <person name="Crits-Christoph A."/>
            <person name="Kang S.C."/>
            <person name="Lee H."/>
            <person name="Ostrov N."/>
        </authorList>
    </citation>
    <scope>NUCLEOTIDE SEQUENCE [LARGE SCALE GENOMIC DNA]</scope>
    <source>
        <strain evidence="1 2">ATCC 23090</strain>
    </source>
</reference>
<sequence length="40" mass="4206">MSNQFAKSLPATLATITSIIKSAIIIDSALMAQVPNTNTE</sequence>
<dbReference type="RefSeq" id="WP_262487748.1">
    <property type="nucleotide sequence ID" value="NZ_CP139972.1"/>
</dbReference>
<accession>A0ABZ0XGA5</accession>
<protein>
    <submittedName>
        <fullName evidence="1">Uncharacterized protein</fullName>
    </submittedName>
</protein>
<dbReference type="EMBL" id="CP140154">
    <property type="protein sequence ID" value="WQG89662.1"/>
    <property type="molecule type" value="Genomic_DNA"/>
</dbReference>
<keyword evidence="2" id="KW-1185">Reference proteome</keyword>
<gene>
    <name evidence="1" type="ORF">SR876_32535</name>
</gene>
<proteinExistence type="predicted"/>
<dbReference type="Proteomes" id="UP001326715">
    <property type="component" value="Chromosome"/>
</dbReference>